<sequence length="200" mass="22953">MPRVRVRKTDRGLIQPDIYERAFLDISVRNISLRAAAKSHGICHVTLLRYCRRRAETSREKTRPPGYRSHSKVFSVDQERKLQAYIKRTADIYFGLSPKEVRKFAYELASKYGCKYPDGWDATKMAGKDWLTSFLERNNTLSIHRPQATSMSRSTSFNKTNVTAFYNNLQTVLAPNFACHSEIKGPESGGRLGRRKCQNA</sequence>
<reference evidence="3" key="2">
    <citation type="submission" date="2025-09" db="UniProtKB">
        <authorList>
            <consortium name="Ensembl"/>
        </authorList>
    </citation>
    <scope>IDENTIFICATION</scope>
</reference>
<protein>
    <recommendedName>
        <fullName evidence="2">HTH CENPB-type domain-containing protein</fullName>
    </recommendedName>
</protein>
<evidence type="ECO:0000313" key="3">
    <source>
        <dbReference type="Ensembl" id="ENSCCRP00000093571.2"/>
    </source>
</evidence>
<accession>A0A8C1FMK4</accession>
<dbReference type="InterPro" id="IPR006600">
    <property type="entry name" value="HTH_CenpB_DNA-bd_dom"/>
</dbReference>
<name>A0A8C1FMK4_CYPCA</name>
<dbReference type="Proteomes" id="UP001108240">
    <property type="component" value="Unplaced"/>
</dbReference>
<keyword evidence="4" id="KW-1185">Reference proteome</keyword>
<dbReference type="PROSITE" id="PS51253">
    <property type="entry name" value="HTH_CENPB"/>
    <property type="match status" value="1"/>
</dbReference>
<evidence type="ECO:0000256" key="1">
    <source>
        <dbReference type="ARBA" id="ARBA00023125"/>
    </source>
</evidence>
<proteinExistence type="predicted"/>
<dbReference type="GO" id="GO:0003677">
    <property type="term" value="F:DNA binding"/>
    <property type="evidence" value="ECO:0007669"/>
    <property type="project" value="UniProtKB-KW"/>
</dbReference>
<dbReference type="OMA" id="KSHGICH"/>
<dbReference type="GeneTree" id="ENSGT00940000166278"/>
<keyword evidence="1" id="KW-0238">DNA-binding</keyword>
<reference evidence="3" key="1">
    <citation type="submission" date="2025-08" db="UniProtKB">
        <authorList>
            <consortium name="Ensembl"/>
        </authorList>
    </citation>
    <scope>IDENTIFICATION</scope>
</reference>
<feature type="domain" description="HTH CENPB-type" evidence="2">
    <location>
        <begin position="66"/>
        <end position="144"/>
    </location>
</feature>
<dbReference type="Ensembl" id="ENSCCRT00000101588.2">
    <property type="protein sequence ID" value="ENSCCRP00000093571.2"/>
    <property type="gene ID" value="ENSCCRG00000050580.2"/>
</dbReference>
<organism evidence="3 4">
    <name type="scientific">Cyprinus carpio carpio</name>
    <dbReference type="NCBI Taxonomy" id="630221"/>
    <lineage>
        <taxon>Eukaryota</taxon>
        <taxon>Metazoa</taxon>
        <taxon>Chordata</taxon>
        <taxon>Craniata</taxon>
        <taxon>Vertebrata</taxon>
        <taxon>Euteleostomi</taxon>
        <taxon>Actinopterygii</taxon>
        <taxon>Neopterygii</taxon>
        <taxon>Teleostei</taxon>
        <taxon>Ostariophysi</taxon>
        <taxon>Cypriniformes</taxon>
        <taxon>Cyprinidae</taxon>
        <taxon>Cyprininae</taxon>
        <taxon>Cyprinus</taxon>
    </lineage>
</organism>
<evidence type="ECO:0000259" key="2">
    <source>
        <dbReference type="PROSITE" id="PS51253"/>
    </source>
</evidence>
<evidence type="ECO:0000313" key="4">
    <source>
        <dbReference type="Proteomes" id="UP001108240"/>
    </source>
</evidence>
<dbReference type="AlphaFoldDB" id="A0A8C1FMK4"/>
<dbReference type="Pfam" id="PF03221">
    <property type="entry name" value="HTH_Tnp_Tc5"/>
    <property type="match status" value="1"/>
</dbReference>